<evidence type="ECO:0000313" key="3">
    <source>
        <dbReference type="Proteomes" id="UP000218334"/>
    </source>
</evidence>
<dbReference type="Proteomes" id="UP000218334">
    <property type="component" value="Unassembled WGS sequence"/>
</dbReference>
<gene>
    <name evidence="2" type="ORF">ARMSODRAFT_973830</name>
</gene>
<evidence type="ECO:0000256" key="1">
    <source>
        <dbReference type="SAM" id="MobiDB-lite"/>
    </source>
</evidence>
<accession>A0A2H3C5K4</accession>
<sequence length="167" mass="18586">MSLNLENQTVIGLCTTLPSLLQGVDPLHLAVSSTLQAKGQHTASLENTVSLSQMMDTHSDNDTVDTNSFKKQPNYCVPVESRTPLQHLHRHSLGNSIWPNRYSDHSGQLQSQNRKDATNDSGGDPDHFADDAEYAPQHPGKCVPLEHLIFSHLWYPIWPIAEIRGLL</sequence>
<feature type="compositionally biased region" description="Basic and acidic residues" evidence="1">
    <location>
        <begin position="113"/>
        <end position="130"/>
    </location>
</feature>
<organism evidence="2 3">
    <name type="scientific">Armillaria solidipes</name>
    <dbReference type="NCBI Taxonomy" id="1076256"/>
    <lineage>
        <taxon>Eukaryota</taxon>
        <taxon>Fungi</taxon>
        <taxon>Dikarya</taxon>
        <taxon>Basidiomycota</taxon>
        <taxon>Agaricomycotina</taxon>
        <taxon>Agaricomycetes</taxon>
        <taxon>Agaricomycetidae</taxon>
        <taxon>Agaricales</taxon>
        <taxon>Marasmiineae</taxon>
        <taxon>Physalacriaceae</taxon>
        <taxon>Armillaria</taxon>
    </lineage>
</organism>
<proteinExistence type="predicted"/>
<reference evidence="3" key="1">
    <citation type="journal article" date="2017" name="Nat. Ecol. Evol.">
        <title>Genome expansion and lineage-specific genetic innovations in the forest pathogenic fungi Armillaria.</title>
        <authorList>
            <person name="Sipos G."/>
            <person name="Prasanna A.N."/>
            <person name="Walter M.C."/>
            <person name="O'Connor E."/>
            <person name="Balint B."/>
            <person name="Krizsan K."/>
            <person name="Kiss B."/>
            <person name="Hess J."/>
            <person name="Varga T."/>
            <person name="Slot J."/>
            <person name="Riley R."/>
            <person name="Boka B."/>
            <person name="Rigling D."/>
            <person name="Barry K."/>
            <person name="Lee J."/>
            <person name="Mihaltcheva S."/>
            <person name="LaButti K."/>
            <person name="Lipzen A."/>
            <person name="Waldron R."/>
            <person name="Moloney N.M."/>
            <person name="Sperisen C."/>
            <person name="Kredics L."/>
            <person name="Vagvoelgyi C."/>
            <person name="Patrignani A."/>
            <person name="Fitzpatrick D."/>
            <person name="Nagy I."/>
            <person name="Doyle S."/>
            <person name="Anderson J.B."/>
            <person name="Grigoriev I.V."/>
            <person name="Gueldener U."/>
            <person name="Muensterkoetter M."/>
            <person name="Nagy L.G."/>
        </authorList>
    </citation>
    <scope>NUCLEOTIDE SEQUENCE [LARGE SCALE GENOMIC DNA]</scope>
    <source>
        <strain evidence="3">28-4</strain>
    </source>
</reference>
<dbReference type="EMBL" id="KZ293424">
    <property type="protein sequence ID" value="PBK71403.1"/>
    <property type="molecule type" value="Genomic_DNA"/>
</dbReference>
<dbReference type="AlphaFoldDB" id="A0A2H3C5K4"/>
<feature type="region of interest" description="Disordered" evidence="1">
    <location>
        <begin position="99"/>
        <end position="135"/>
    </location>
</feature>
<name>A0A2H3C5K4_9AGAR</name>
<evidence type="ECO:0000313" key="2">
    <source>
        <dbReference type="EMBL" id="PBK71403.1"/>
    </source>
</evidence>
<protein>
    <submittedName>
        <fullName evidence="2">Uncharacterized protein</fullName>
    </submittedName>
</protein>
<keyword evidence="3" id="KW-1185">Reference proteome</keyword>